<feature type="compositionally biased region" description="Low complexity" evidence="2">
    <location>
        <begin position="705"/>
        <end position="717"/>
    </location>
</feature>
<evidence type="ECO:0000256" key="2">
    <source>
        <dbReference type="SAM" id="MobiDB-lite"/>
    </source>
</evidence>
<dbReference type="Gene3D" id="1.20.900.10">
    <property type="entry name" value="Dbl homology (DH) domain"/>
    <property type="match status" value="1"/>
</dbReference>
<protein>
    <recommendedName>
        <fullName evidence="3">DH domain-containing protein</fullName>
    </recommendedName>
</protein>
<dbReference type="InterPro" id="IPR000219">
    <property type="entry name" value="DH_dom"/>
</dbReference>
<dbReference type="Pfam" id="PF00621">
    <property type="entry name" value="RhoGEF"/>
    <property type="match status" value="1"/>
</dbReference>
<proteinExistence type="predicted"/>
<feature type="compositionally biased region" description="Polar residues" evidence="2">
    <location>
        <begin position="923"/>
        <end position="938"/>
    </location>
</feature>
<feature type="compositionally biased region" description="Polar residues" evidence="2">
    <location>
        <begin position="1131"/>
        <end position="1149"/>
    </location>
</feature>
<feature type="compositionally biased region" description="Basic and acidic residues" evidence="2">
    <location>
        <begin position="132"/>
        <end position="141"/>
    </location>
</feature>
<reference evidence="4 5" key="1">
    <citation type="submission" date="2019-03" db="EMBL/GenBank/DDBJ databases">
        <title>Rhodosporidium diobovatum UCD-FST 08-225 genome sequencing, assembly, and annotation.</title>
        <authorList>
            <person name="Fakankun I.U."/>
            <person name="Fristensky B."/>
            <person name="Levin D.B."/>
        </authorList>
    </citation>
    <scope>NUCLEOTIDE SEQUENCE [LARGE SCALE GENOMIC DNA]</scope>
    <source>
        <strain evidence="4 5">UCD-FST 08-225</strain>
    </source>
</reference>
<feature type="domain" description="DH" evidence="3">
    <location>
        <begin position="157"/>
        <end position="345"/>
    </location>
</feature>
<feature type="compositionally biased region" description="Polar residues" evidence="2">
    <location>
        <begin position="946"/>
        <end position="955"/>
    </location>
</feature>
<evidence type="ECO:0000313" key="5">
    <source>
        <dbReference type="Proteomes" id="UP000311382"/>
    </source>
</evidence>
<keyword evidence="1" id="KW-0175">Coiled coil</keyword>
<evidence type="ECO:0000256" key="1">
    <source>
        <dbReference type="SAM" id="Coils"/>
    </source>
</evidence>
<dbReference type="PANTHER" id="PTHR12673:SF270">
    <property type="entry name" value="FYVE-TYPE DOMAIN-CONTAINING PROTEIN"/>
    <property type="match status" value="1"/>
</dbReference>
<evidence type="ECO:0000313" key="4">
    <source>
        <dbReference type="EMBL" id="TNY24020.1"/>
    </source>
</evidence>
<organism evidence="4 5">
    <name type="scientific">Rhodotorula diobovata</name>
    <dbReference type="NCBI Taxonomy" id="5288"/>
    <lineage>
        <taxon>Eukaryota</taxon>
        <taxon>Fungi</taxon>
        <taxon>Dikarya</taxon>
        <taxon>Basidiomycota</taxon>
        <taxon>Pucciniomycotina</taxon>
        <taxon>Microbotryomycetes</taxon>
        <taxon>Sporidiobolales</taxon>
        <taxon>Sporidiobolaceae</taxon>
        <taxon>Rhodotorula</taxon>
    </lineage>
</organism>
<feature type="compositionally biased region" description="Polar residues" evidence="2">
    <location>
        <begin position="718"/>
        <end position="745"/>
    </location>
</feature>
<feature type="compositionally biased region" description="Low complexity" evidence="2">
    <location>
        <begin position="53"/>
        <end position="66"/>
    </location>
</feature>
<comment type="caution">
    <text evidence="4">The sequence shown here is derived from an EMBL/GenBank/DDBJ whole genome shotgun (WGS) entry which is preliminary data.</text>
</comment>
<dbReference type="InterPro" id="IPR051092">
    <property type="entry name" value="FYVE_RhoGEF_PH"/>
</dbReference>
<dbReference type="PROSITE" id="PS50010">
    <property type="entry name" value="DH_2"/>
    <property type="match status" value="1"/>
</dbReference>
<dbReference type="SMART" id="SM00325">
    <property type="entry name" value="RhoGEF"/>
    <property type="match status" value="1"/>
</dbReference>
<feature type="coiled-coil region" evidence="1">
    <location>
        <begin position="1203"/>
        <end position="1251"/>
    </location>
</feature>
<feature type="region of interest" description="Disordered" evidence="2">
    <location>
        <begin position="1"/>
        <end position="86"/>
    </location>
</feature>
<dbReference type="EMBL" id="SOZI01000006">
    <property type="protein sequence ID" value="TNY24020.1"/>
    <property type="molecule type" value="Genomic_DNA"/>
</dbReference>
<evidence type="ECO:0000259" key="3">
    <source>
        <dbReference type="PROSITE" id="PS50010"/>
    </source>
</evidence>
<dbReference type="STRING" id="5288.A0A5C5G4F2"/>
<feature type="region of interest" description="Disordered" evidence="2">
    <location>
        <begin position="699"/>
        <end position="1053"/>
    </location>
</feature>
<dbReference type="SUPFAM" id="SSF48065">
    <property type="entry name" value="DBL homology domain (DH-domain)"/>
    <property type="match status" value="1"/>
</dbReference>
<keyword evidence="5" id="KW-1185">Reference proteome</keyword>
<sequence length="1336" mass="144666">MLSPARPLSSSVAPSKPRSRANTLTSPSAPPLPHVAPVNLSASLSRSYHQPVGTGSLRRQQQQLGSRHGRSRSTGDAVAATSAGVGTGGRRRTVFCDVVVDAIELDEDGQVLYPVGPAGAFLSRLGERINPRDAEAVDSRPSRPATPAKPGRVDYDRVRQSLHELWTTEESYLRKISSLQKDYAVPLRNFAKSRSTAIVPTFEANHLFGNVDQLLPIASAFEADLRDIAGRAQRDKASLPSGFGETILHHVERMEKPYKVWLSNVAAVDTIRRELDRSNSSFREFIERTQVVSREMAQTSGGFKEFLAEPHQRIARYRLMLDPIVSSLPLEDPNVDKLQAAIDRLGTICSMEVDDTTKRAAVFWALGEAIDGFPASLVGSGRRFIDAIDVDEVFEVSDPRPASETLRCTLWLFSDCLLITKRPRGDRTGKSLAGLDNPDRVVQLYQTAHLSSSQATLLGSPKRLRKGVLGSRGLVNLCEMVAVDLGTSGTGDGVEHEFGLLLDDPPNDQSSRWNGRPARRYVVAGTTMPEQRGREKERFLASFGETLLQQKLKDGASATYRGAVRQSAEADAGEVYWAVWQRRTYESLKGAQKGKLALHLVENERAGVLTTAGLRPNLLVRVTLLGTSGLCCFEASSKGSSEVMQETIPIDRIPYAIVDHGMSYGLFSFLAVRPLSDLSRSRPRSGLLSVFENLTGASGLKRGNSTTSRGSSTATTTVDTLRLSTSASPRFTDLTSPQTSLSQSWRGPISKKSAPDLHASQARRSTDSLSTALRASESDAYDGLAELGGGPPVQPLSTRSRNRPRRSISLPPPVSMEPDSTTPTPSSPATPAAARDVAEDDAAMDATTDPAMFESPYRPVRELEAPDTSPMAYRAPVRSSSRRRMIGPRDMRAPTPVHNSEGSSPAHLPFAREQSPAPLRQPHATTQPVIAYQSSPSNAELGDVSFESQGSSTSLIAKRPRPPVEASPRPTPAKKVASLTGSSAGPRAPPPLQPDLFGSARKSSAGSLLQQRRVPSGSSVLNRPRPTSRRIASGASTVRGPATPPRDVDSPDVFSSPAAVAAPSMNDDAVMADLDQQPFHRLRKHVDDMRLKLSREVTNDKENDHFVSPTALTRSPQTRNVFGKTIFGSEPTFSSPQTRLSSATKSFTPVSEGRTRSRHLDKHVLAEWTRKLADLVDDVEAAAASAATKPPSPLDGGGSALEAAMLEQERDLLAAELSELKGEANKLVEDLAESKAALESAHAENTNLRQAYADICGEANVLLQDFNIALEGVTLAAQAEPTATGEYIELTNELRDAKAAQFQAEHDLRIYRRSVQAELEEKARLEDLCRRHGLLA</sequence>
<name>A0A5C5G4F2_9BASI</name>
<feature type="region of interest" description="Disordered" evidence="2">
    <location>
        <begin position="132"/>
        <end position="153"/>
    </location>
</feature>
<accession>A0A5C5G4F2</accession>
<dbReference type="PANTHER" id="PTHR12673">
    <property type="entry name" value="FACIOGENITAL DYSPLASIA PROTEIN"/>
    <property type="match status" value="1"/>
</dbReference>
<dbReference type="InterPro" id="IPR035899">
    <property type="entry name" value="DBL_dom_sf"/>
</dbReference>
<feature type="compositionally biased region" description="Low complexity" evidence="2">
    <location>
        <begin position="820"/>
        <end position="835"/>
    </location>
</feature>
<feature type="compositionally biased region" description="Polar residues" evidence="2">
    <location>
        <begin position="1001"/>
        <end position="1010"/>
    </location>
</feature>
<dbReference type="OrthoDB" id="660555at2759"/>
<feature type="region of interest" description="Disordered" evidence="2">
    <location>
        <begin position="1128"/>
        <end position="1154"/>
    </location>
</feature>
<dbReference type="GO" id="GO:0005737">
    <property type="term" value="C:cytoplasm"/>
    <property type="evidence" value="ECO:0007669"/>
    <property type="project" value="TreeGrafter"/>
</dbReference>
<dbReference type="Proteomes" id="UP000311382">
    <property type="component" value="Unassembled WGS sequence"/>
</dbReference>
<dbReference type="GO" id="GO:0005085">
    <property type="term" value="F:guanyl-nucleotide exchange factor activity"/>
    <property type="evidence" value="ECO:0007669"/>
    <property type="project" value="InterPro"/>
</dbReference>
<gene>
    <name evidence="4" type="ORF">DMC30DRAFT_388392</name>
</gene>